<dbReference type="InterPro" id="IPR036397">
    <property type="entry name" value="RNaseH_sf"/>
</dbReference>
<keyword evidence="4" id="KW-0540">Nuclease</keyword>
<dbReference type="PROSITE" id="PS50879">
    <property type="entry name" value="RNASE_H_1"/>
    <property type="match status" value="1"/>
</dbReference>
<evidence type="ECO:0000256" key="1">
    <source>
        <dbReference type="ARBA" id="ARBA00000077"/>
    </source>
</evidence>
<comment type="similarity">
    <text evidence="2">Belongs to the RNase H family.</text>
</comment>
<dbReference type="InterPro" id="IPR012337">
    <property type="entry name" value="RNaseH-like_sf"/>
</dbReference>
<dbReference type="Pfam" id="PF00075">
    <property type="entry name" value="RNase_H"/>
    <property type="match status" value="1"/>
</dbReference>
<evidence type="ECO:0000256" key="5">
    <source>
        <dbReference type="ARBA" id="ARBA00022723"/>
    </source>
</evidence>
<dbReference type="EC" id="3.1.26.4" evidence="3"/>
<dbReference type="CDD" id="cd09276">
    <property type="entry name" value="Rnase_HI_RT_non_LTR"/>
    <property type="match status" value="1"/>
</dbReference>
<evidence type="ECO:0000256" key="8">
    <source>
        <dbReference type="SAM" id="MobiDB-lite"/>
    </source>
</evidence>
<evidence type="ECO:0000256" key="3">
    <source>
        <dbReference type="ARBA" id="ARBA00012180"/>
    </source>
</evidence>
<feature type="compositionally biased region" description="Polar residues" evidence="8">
    <location>
        <begin position="33"/>
        <end position="44"/>
    </location>
</feature>
<feature type="region of interest" description="Disordered" evidence="8">
    <location>
        <begin position="1"/>
        <end position="79"/>
    </location>
</feature>
<protein>
    <recommendedName>
        <fullName evidence="3">ribonuclease H</fullName>
        <ecNumber evidence="3">3.1.26.4</ecNumber>
    </recommendedName>
</protein>
<dbReference type="SUPFAM" id="SSF53098">
    <property type="entry name" value="Ribonuclease H-like"/>
    <property type="match status" value="1"/>
</dbReference>
<dbReference type="InterPro" id="IPR002156">
    <property type="entry name" value="RNaseH_domain"/>
</dbReference>
<evidence type="ECO:0000313" key="11">
    <source>
        <dbReference type="Proteomes" id="UP000799770"/>
    </source>
</evidence>
<comment type="catalytic activity">
    <reaction evidence="1">
        <text>Endonucleolytic cleavage to 5'-phosphomonoester.</text>
        <dbReference type="EC" id="3.1.26.4"/>
    </reaction>
</comment>
<feature type="compositionally biased region" description="Low complexity" evidence="8">
    <location>
        <begin position="60"/>
        <end position="77"/>
    </location>
</feature>
<feature type="domain" description="RNase H type-1" evidence="9">
    <location>
        <begin position="370"/>
        <end position="520"/>
    </location>
</feature>
<dbReference type="AlphaFoldDB" id="A0A6A5ZQF9"/>
<evidence type="ECO:0000259" key="9">
    <source>
        <dbReference type="PROSITE" id="PS50879"/>
    </source>
</evidence>
<keyword evidence="5" id="KW-0479">Metal-binding</keyword>
<feature type="compositionally biased region" description="Acidic residues" evidence="8">
    <location>
        <begin position="532"/>
        <end position="553"/>
    </location>
</feature>
<organism evidence="10 11">
    <name type="scientific">Lophiotrema nucula</name>
    <dbReference type="NCBI Taxonomy" id="690887"/>
    <lineage>
        <taxon>Eukaryota</taxon>
        <taxon>Fungi</taxon>
        <taxon>Dikarya</taxon>
        <taxon>Ascomycota</taxon>
        <taxon>Pezizomycotina</taxon>
        <taxon>Dothideomycetes</taxon>
        <taxon>Pleosporomycetidae</taxon>
        <taxon>Pleosporales</taxon>
        <taxon>Lophiotremataceae</taxon>
        <taxon>Lophiotrema</taxon>
    </lineage>
</organism>
<dbReference type="Gene3D" id="3.30.420.10">
    <property type="entry name" value="Ribonuclease H-like superfamily/Ribonuclease H"/>
    <property type="match status" value="1"/>
</dbReference>
<feature type="region of interest" description="Disordered" evidence="8">
    <location>
        <begin position="143"/>
        <end position="181"/>
    </location>
</feature>
<evidence type="ECO:0000313" key="10">
    <source>
        <dbReference type="EMBL" id="KAF2120468.1"/>
    </source>
</evidence>
<feature type="compositionally biased region" description="Polar residues" evidence="8">
    <location>
        <begin position="168"/>
        <end position="177"/>
    </location>
</feature>
<dbReference type="EMBL" id="ML977313">
    <property type="protein sequence ID" value="KAF2120468.1"/>
    <property type="molecule type" value="Genomic_DNA"/>
</dbReference>
<dbReference type="GO" id="GO:0003676">
    <property type="term" value="F:nucleic acid binding"/>
    <property type="evidence" value="ECO:0007669"/>
    <property type="project" value="InterPro"/>
</dbReference>
<accession>A0A6A5ZQF9</accession>
<evidence type="ECO:0000256" key="6">
    <source>
        <dbReference type="ARBA" id="ARBA00022759"/>
    </source>
</evidence>
<dbReference type="GO" id="GO:0043137">
    <property type="term" value="P:DNA replication, removal of RNA primer"/>
    <property type="evidence" value="ECO:0007669"/>
    <property type="project" value="TreeGrafter"/>
</dbReference>
<keyword evidence="11" id="KW-1185">Reference proteome</keyword>
<proteinExistence type="inferred from homology"/>
<dbReference type="InterPro" id="IPR050092">
    <property type="entry name" value="RNase_H"/>
</dbReference>
<dbReference type="Proteomes" id="UP000799770">
    <property type="component" value="Unassembled WGS sequence"/>
</dbReference>
<sequence length="553" mass="59908">MGAPDPQQSRITHYFQTAPRQPESNMGGEPSRSIATSKDSSQLTFGLPTPSPSTTQHHQVLSSVSPNVRSVSSSTGSNIAPSPNVPVAYMYPSQAGYQVQPRFGEQSLANSRLLPRKQPVTLNRGTPVYDIKVAPVPFVQQQDAQQGSKPTHRPFPQPSAKALAPFAHSNNPPSTEATFGPLTSGYRQNNDKDNMGMNLDWTLPGIGLIRPTVGTSSASAIDLTDDEPAQTVPLVPAVIPVQIPPKRTRGGARMALKHSSRHNGDCEVLTSHKNLGVFKDRHFKELRIQNEYTIVRRAAAVFDKTQLKTVIPSQYLRSALTGRNAALAGHKKAKGIGSGRRALFPGQVETLGPVAAVKQAYEEHTTAKIDPSRLVLWTDASGARGGHGFAVAYREASSSQSWAAWSVDGFSAHGALASVDQLESIAVIKACEIVIRRATASPGQYKSVSIYSDSLTFLKQVKHSQDRKNRGDYRLVDKVIRKATIVKKEHKIKISLHWVPGHSKVPGNELADRVAGIAAGHRIGPGSTETIELSDGEGEEWESDDEDKFETEL</sequence>
<dbReference type="PANTHER" id="PTHR10642:SF26">
    <property type="entry name" value="RIBONUCLEASE H1"/>
    <property type="match status" value="1"/>
</dbReference>
<dbReference type="PANTHER" id="PTHR10642">
    <property type="entry name" value="RIBONUCLEASE H1"/>
    <property type="match status" value="1"/>
</dbReference>
<reference evidence="10" key="1">
    <citation type="journal article" date="2020" name="Stud. Mycol.">
        <title>101 Dothideomycetes genomes: a test case for predicting lifestyles and emergence of pathogens.</title>
        <authorList>
            <person name="Haridas S."/>
            <person name="Albert R."/>
            <person name="Binder M."/>
            <person name="Bloem J."/>
            <person name="Labutti K."/>
            <person name="Salamov A."/>
            <person name="Andreopoulos B."/>
            <person name="Baker S."/>
            <person name="Barry K."/>
            <person name="Bills G."/>
            <person name="Bluhm B."/>
            <person name="Cannon C."/>
            <person name="Castanera R."/>
            <person name="Culley D."/>
            <person name="Daum C."/>
            <person name="Ezra D."/>
            <person name="Gonzalez J."/>
            <person name="Henrissat B."/>
            <person name="Kuo A."/>
            <person name="Liang C."/>
            <person name="Lipzen A."/>
            <person name="Lutzoni F."/>
            <person name="Magnuson J."/>
            <person name="Mondo S."/>
            <person name="Nolan M."/>
            <person name="Ohm R."/>
            <person name="Pangilinan J."/>
            <person name="Park H.-J."/>
            <person name="Ramirez L."/>
            <person name="Alfaro M."/>
            <person name="Sun H."/>
            <person name="Tritt A."/>
            <person name="Yoshinaga Y."/>
            <person name="Zwiers L.-H."/>
            <person name="Turgeon B."/>
            <person name="Goodwin S."/>
            <person name="Spatafora J."/>
            <person name="Crous P."/>
            <person name="Grigoriev I."/>
        </authorList>
    </citation>
    <scope>NUCLEOTIDE SEQUENCE</scope>
    <source>
        <strain evidence="10">CBS 627.86</strain>
    </source>
</reference>
<keyword evidence="7" id="KW-0378">Hydrolase</keyword>
<dbReference type="GO" id="GO:0046872">
    <property type="term" value="F:metal ion binding"/>
    <property type="evidence" value="ECO:0007669"/>
    <property type="project" value="UniProtKB-KW"/>
</dbReference>
<keyword evidence="6" id="KW-0255">Endonuclease</keyword>
<gene>
    <name evidence="10" type="ORF">BDV96DRAFT_641145</name>
</gene>
<feature type="region of interest" description="Disordered" evidence="8">
    <location>
        <begin position="524"/>
        <end position="553"/>
    </location>
</feature>
<feature type="compositionally biased region" description="Polar residues" evidence="8">
    <location>
        <begin position="1"/>
        <end position="24"/>
    </location>
</feature>
<evidence type="ECO:0000256" key="4">
    <source>
        <dbReference type="ARBA" id="ARBA00022722"/>
    </source>
</evidence>
<evidence type="ECO:0000256" key="7">
    <source>
        <dbReference type="ARBA" id="ARBA00022801"/>
    </source>
</evidence>
<dbReference type="OrthoDB" id="3797754at2759"/>
<name>A0A6A5ZQF9_9PLEO</name>
<dbReference type="GO" id="GO:0004523">
    <property type="term" value="F:RNA-DNA hybrid ribonuclease activity"/>
    <property type="evidence" value="ECO:0007669"/>
    <property type="project" value="UniProtKB-EC"/>
</dbReference>
<evidence type="ECO:0000256" key="2">
    <source>
        <dbReference type="ARBA" id="ARBA00005300"/>
    </source>
</evidence>